<dbReference type="GO" id="GO:0006886">
    <property type="term" value="P:intracellular protein transport"/>
    <property type="evidence" value="ECO:0007669"/>
    <property type="project" value="InterPro"/>
</dbReference>
<evidence type="ECO:0000313" key="4">
    <source>
        <dbReference type="EMBL" id="OEL17742.1"/>
    </source>
</evidence>
<reference evidence="4 5" key="1">
    <citation type="submission" date="2016-09" db="EMBL/GenBank/DDBJ databases">
        <title>The draft genome of Dichanthelium oligosanthes: A C3 panicoid grass species.</title>
        <authorList>
            <person name="Studer A.J."/>
            <person name="Schnable J.C."/>
            <person name="Brutnell T.P."/>
        </authorList>
    </citation>
    <scope>NUCLEOTIDE SEQUENCE [LARGE SCALE GENOMIC DNA]</scope>
    <source>
        <strain evidence="5">cv. Kellogg 1175</strain>
        <tissue evidence="4">Leaf</tissue>
    </source>
</reference>
<evidence type="ECO:0008006" key="6">
    <source>
        <dbReference type="Google" id="ProtNLM"/>
    </source>
</evidence>
<dbReference type="GO" id="GO:0005483">
    <property type="term" value="F:soluble NSF attachment protein activity"/>
    <property type="evidence" value="ECO:0007669"/>
    <property type="project" value="TreeGrafter"/>
</dbReference>
<dbReference type="Gene3D" id="1.25.40.10">
    <property type="entry name" value="Tetratricopeptide repeat domain"/>
    <property type="match status" value="1"/>
</dbReference>
<keyword evidence="5" id="KW-1185">Reference proteome</keyword>
<dbReference type="GO" id="GO:0035494">
    <property type="term" value="P:SNARE complex disassembly"/>
    <property type="evidence" value="ECO:0007669"/>
    <property type="project" value="TreeGrafter"/>
</dbReference>
<dbReference type="Proteomes" id="UP000095767">
    <property type="component" value="Unassembled WGS sequence"/>
</dbReference>
<dbReference type="SUPFAM" id="SSF48452">
    <property type="entry name" value="TPR-like"/>
    <property type="match status" value="1"/>
</dbReference>
<dbReference type="STRING" id="888268.A0A1E5UXU8"/>
<dbReference type="PANTHER" id="PTHR13768:SF36">
    <property type="entry name" value="OS01G0812500 PROTEIN"/>
    <property type="match status" value="1"/>
</dbReference>
<sequence length="156" mass="17829">MPHLIYAKNWREAALAFGEQAAHDLKLGYELSAASALLRSAKCYAWIHDEDEEAIAATKLALDRALASFVKRNDLQMAAVTCVELAELYVEQRELQTASDFFEKAADYYGSDRHSRHCRFEADRLRFLLAKKETYGRSSEPDWHSQLYEAFATSIM</sequence>
<evidence type="ECO:0000256" key="3">
    <source>
        <dbReference type="ARBA" id="ARBA00022927"/>
    </source>
</evidence>
<name>A0A1E5UXU8_9POAL</name>
<dbReference type="GO" id="GO:0031201">
    <property type="term" value="C:SNARE complex"/>
    <property type="evidence" value="ECO:0007669"/>
    <property type="project" value="TreeGrafter"/>
</dbReference>
<keyword evidence="2" id="KW-0813">Transport</keyword>
<proteinExistence type="inferred from homology"/>
<dbReference type="OrthoDB" id="684305at2759"/>
<dbReference type="Pfam" id="PF14938">
    <property type="entry name" value="SNAP"/>
    <property type="match status" value="1"/>
</dbReference>
<dbReference type="PANTHER" id="PTHR13768">
    <property type="entry name" value="SOLUBLE NSF ATTACHMENT PROTEIN SNAP"/>
    <property type="match status" value="1"/>
</dbReference>
<dbReference type="EMBL" id="LWDX02058913">
    <property type="protein sequence ID" value="OEL17742.1"/>
    <property type="molecule type" value="Genomic_DNA"/>
</dbReference>
<dbReference type="AlphaFoldDB" id="A0A1E5UXU8"/>
<gene>
    <name evidence="4" type="ORF">BAE44_0021239</name>
</gene>
<keyword evidence="3" id="KW-0653">Protein transport</keyword>
<dbReference type="InterPro" id="IPR011990">
    <property type="entry name" value="TPR-like_helical_dom_sf"/>
</dbReference>
<dbReference type="InterPro" id="IPR000744">
    <property type="entry name" value="NSF_attach"/>
</dbReference>
<comment type="similarity">
    <text evidence="1">Belongs to the SNAP family.</text>
</comment>
<organism evidence="4 5">
    <name type="scientific">Dichanthelium oligosanthes</name>
    <dbReference type="NCBI Taxonomy" id="888268"/>
    <lineage>
        <taxon>Eukaryota</taxon>
        <taxon>Viridiplantae</taxon>
        <taxon>Streptophyta</taxon>
        <taxon>Embryophyta</taxon>
        <taxon>Tracheophyta</taxon>
        <taxon>Spermatophyta</taxon>
        <taxon>Magnoliopsida</taxon>
        <taxon>Liliopsida</taxon>
        <taxon>Poales</taxon>
        <taxon>Poaceae</taxon>
        <taxon>PACMAD clade</taxon>
        <taxon>Panicoideae</taxon>
        <taxon>Panicodae</taxon>
        <taxon>Paniceae</taxon>
        <taxon>Dichantheliinae</taxon>
        <taxon>Dichanthelium</taxon>
    </lineage>
</organism>
<comment type="caution">
    <text evidence="4">The sequence shown here is derived from an EMBL/GenBank/DDBJ whole genome shotgun (WGS) entry which is preliminary data.</text>
</comment>
<accession>A0A1E5UXU8</accession>
<protein>
    <recommendedName>
        <fullName evidence="6">Gamma-soluble NSF attachment protein</fullName>
    </recommendedName>
</protein>
<evidence type="ECO:0000256" key="2">
    <source>
        <dbReference type="ARBA" id="ARBA00022448"/>
    </source>
</evidence>
<dbReference type="GO" id="GO:0005774">
    <property type="term" value="C:vacuolar membrane"/>
    <property type="evidence" value="ECO:0007669"/>
    <property type="project" value="TreeGrafter"/>
</dbReference>
<evidence type="ECO:0000313" key="5">
    <source>
        <dbReference type="Proteomes" id="UP000095767"/>
    </source>
</evidence>
<evidence type="ECO:0000256" key="1">
    <source>
        <dbReference type="ARBA" id="ARBA00010050"/>
    </source>
</evidence>
<dbReference type="GO" id="GO:0019905">
    <property type="term" value="F:syntaxin binding"/>
    <property type="evidence" value="ECO:0007669"/>
    <property type="project" value="TreeGrafter"/>
</dbReference>